<protein>
    <submittedName>
        <fullName evidence="3">Heterokaryon incompatibility</fullName>
    </submittedName>
</protein>
<gene>
    <name evidence="3" type="ORF">CDEST_10706</name>
</gene>
<name>A0AAX4IR47_9PEZI</name>
<feature type="region of interest" description="Disordered" evidence="1">
    <location>
        <begin position="578"/>
        <end position="597"/>
    </location>
</feature>
<organism evidence="3 4">
    <name type="scientific">Colletotrichum destructivum</name>
    <dbReference type="NCBI Taxonomy" id="34406"/>
    <lineage>
        <taxon>Eukaryota</taxon>
        <taxon>Fungi</taxon>
        <taxon>Dikarya</taxon>
        <taxon>Ascomycota</taxon>
        <taxon>Pezizomycotina</taxon>
        <taxon>Sordariomycetes</taxon>
        <taxon>Hypocreomycetidae</taxon>
        <taxon>Glomerellales</taxon>
        <taxon>Glomerellaceae</taxon>
        <taxon>Colletotrichum</taxon>
        <taxon>Colletotrichum destructivum species complex</taxon>
    </lineage>
</organism>
<reference evidence="4" key="1">
    <citation type="journal article" date="2023" name="bioRxiv">
        <title>Complete genome of the Medicago anthracnose fungus, Colletotrichum destructivum, reveals a mini-chromosome-like region within a core chromosome.</title>
        <authorList>
            <person name="Lapalu N."/>
            <person name="Simon A."/>
            <person name="Lu A."/>
            <person name="Plaumann P.-L."/>
            <person name="Amselem J."/>
            <person name="Pigne S."/>
            <person name="Auger A."/>
            <person name="Koch C."/>
            <person name="Dallery J.-F."/>
            <person name="O'Connell R.J."/>
        </authorList>
    </citation>
    <scope>NUCLEOTIDE SEQUENCE [LARGE SCALE GENOMIC DNA]</scope>
    <source>
        <strain evidence="4">CBS 520.97</strain>
    </source>
</reference>
<feature type="domain" description="Heterokaryon incompatibility" evidence="2">
    <location>
        <begin position="47"/>
        <end position="251"/>
    </location>
</feature>
<evidence type="ECO:0000313" key="3">
    <source>
        <dbReference type="EMBL" id="WQF85692.1"/>
    </source>
</evidence>
<evidence type="ECO:0000313" key="4">
    <source>
        <dbReference type="Proteomes" id="UP001322277"/>
    </source>
</evidence>
<keyword evidence="4" id="KW-1185">Reference proteome</keyword>
<dbReference type="PANTHER" id="PTHR24148">
    <property type="entry name" value="ANKYRIN REPEAT DOMAIN-CONTAINING PROTEIN 39 HOMOLOG-RELATED"/>
    <property type="match status" value="1"/>
</dbReference>
<feature type="compositionally biased region" description="Polar residues" evidence="1">
    <location>
        <begin position="186"/>
        <end position="195"/>
    </location>
</feature>
<feature type="compositionally biased region" description="Acidic residues" evidence="1">
    <location>
        <begin position="587"/>
        <end position="597"/>
    </location>
</feature>
<dbReference type="Pfam" id="PF06985">
    <property type="entry name" value="HET"/>
    <property type="match status" value="1"/>
</dbReference>
<proteinExistence type="predicted"/>
<dbReference type="InterPro" id="IPR010730">
    <property type="entry name" value="HET"/>
</dbReference>
<sequence length="690" mass="77202">MYTHSPLNRDRREIRLVRLRPPSNADPITAPVSLEIRHVSLDDDVPYAALSYVWGDAADTVPIDIDGAPFRVTRNLHAALQQFSRDGVDSWLWVDAVCIAQADLAEKSWQIDAMRDVFGGAVMVYMWLGPGTEESDTIMEFVSRAAAWRGIDGMVKLLGQGHVRTPRMSSPETEMETETVPRPVDSQDTSASANHGRSESPLLDDTQTSETKLAVYELLRDFLSHRSPPLFDAICNLLQRDYWHRVWIIQEVSLARDARVVVGTKAIPLDIFDAVFNALWFSLYNVKMNLATRRIFRTGVHNLSNITSLRIRKLRRKGSTVRLVDILWNVGATMDRPHYSASDPRDIAFGLLGVMDDEERAGLQTDYSLSTEEVFARITTALLDRSGSRDSETRDSDSRDSDFYLDSILPGDENGILPTWVPDWVDVGQYGQEVLAVSYYKPFCAAGERVQRQPFSEAAGRKGGLGYIVLSGCCVDEVVQVMEAPAWPQGRRYIPPGKGDAELWCQSVIAFTGLHPVGSGGNSEEAEAEAAAAHVFRTLVHGESGNFPEELNRLGPDIVRMRRVDPGALTSQGAAMVRRNTQTRTEEELEAQTPVDDEEMKSYMSGWRENVYLQNRKRTLFKTAKGTLGVGRVGIKAGDMLTLIWGARSPIVLRRRSRGGFYFRGDAYVDGLMHGEFLKTKPKEEEFTLY</sequence>
<dbReference type="InterPro" id="IPR052895">
    <property type="entry name" value="HetReg/Transcr_Mod"/>
</dbReference>
<dbReference type="RefSeq" id="XP_062782913.1">
    <property type="nucleotide sequence ID" value="XM_062926862.1"/>
</dbReference>
<accession>A0AAX4IR47</accession>
<dbReference type="Pfam" id="PF26639">
    <property type="entry name" value="Het-6_barrel"/>
    <property type="match status" value="1"/>
</dbReference>
<dbReference type="GeneID" id="87947206"/>
<dbReference type="PANTHER" id="PTHR24148:SF79">
    <property type="entry name" value="HETEROKARYON INCOMPATIBILITY DOMAIN-CONTAINING PROTEIN"/>
    <property type="match status" value="1"/>
</dbReference>
<feature type="region of interest" description="Disordered" evidence="1">
    <location>
        <begin position="165"/>
        <end position="206"/>
    </location>
</feature>
<dbReference type="Proteomes" id="UP001322277">
    <property type="component" value="Chromosome 7"/>
</dbReference>
<feature type="compositionally biased region" description="Low complexity" evidence="1">
    <location>
        <begin position="167"/>
        <end position="184"/>
    </location>
</feature>
<evidence type="ECO:0000256" key="1">
    <source>
        <dbReference type="SAM" id="MobiDB-lite"/>
    </source>
</evidence>
<dbReference type="KEGG" id="cdet:87947206"/>
<evidence type="ECO:0000259" key="2">
    <source>
        <dbReference type="Pfam" id="PF06985"/>
    </source>
</evidence>
<dbReference type="AlphaFoldDB" id="A0AAX4IR47"/>
<dbReference type="EMBL" id="CP137311">
    <property type="protein sequence ID" value="WQF85692.1"/>
    <property type="molecule type" value="Genomic_DNA"/>
</dbReference>